<gene>
    <name evidence="1" type="ORF">HA142_03795</name>
</gene>
<evidence type="ECO:0000313" key="1">
    <source>
        <dbReference type="EMBL" id="MBO8222628.1"/>
    </source>
</evidence>
<protein>
    <submittedName>
        <fullName evidence="1">Uncharacterized protein</fullName>
    </submittedName>
</protein>
<name>A0A8I1X2J5_PROMR</name>
<organism evidence="1 2">
    <name type="scientific">Prochlorococcus marinus str. XMU1401</name>
    <dbReference type="NCBI Taxonomy" id="2052594"/>
    <lineage>
        <taxon>Bacteria</taxon>
        <taxon>Bacillati</taxon>
        <taxon>Cyanobacteriota</taxon>
        <taxon>Cyanophyceae</taxon>
        <taxon>Synechococcales</taxon>
        <taxon>Prochlorococcaceae</taxon>
        <taxon>Prochlorococcus</taxon>
    </lineage>
</organism>
<accession>A0A8I1X2J5</accession>
<dbReference type="Proteomes" id="UP000666562">
    <property type="component" value="Unassembled WGS sequence"/>
</dbReference>
<sequence>MIESDIVKDKGLNCWKATLKIKLPPIIVTKVASEKRDLHRSITREVNDIVSEYLEKNLEI</sequence>
<proteinExistence type="predicted"/>
<dbReference type="RefSeq" id="WP_100883508.1">
    <property type="nucleotide sequence ID" value="NZ_JAAORC010000001.1"/>
</dbReference>
<comment type="caution">
    <text evidence="1">The sequence shown here is derived from an EMBL/GenBank/DDBJ whole genome shotgun (WGS) entry which is preliminary data.</text>
</comment>
<evidence type="ECO:0000313" key="2">
    <source>
        <dbReference type="Proteomes" id="UP000666562"/>
    </source>
</evidence>
<dbReference type="AlphaFoldDB" id="A0A8I1X2J5"/>
<reference evidence="1" key="1">
    <citation type="submission" date="2020-03" db="EMBL/GenBank/DDBJ databases">
        <title>Genome differentiation and subclade ecological adaptation of Prochlorococcus HLII clade in the global ocean.</title>
        <authorList>
            <person name="Yan W."/>
            <person name="Fen X."/>
            <person name="Zhang W."/>
        </authorList>
    </citation>
    <scope>NUCLEOTIDE SEQUENCE</scope>
    <source>
        <strain evidence="1">XMU1401</strain>
    </source>
</reference>
<dbReference type="EMBL" id="JAAORC010000001">
    <property type="protein sequence ID" value="MBO8222628.1"/>
    <property type="molecule type" value="Genomic_DNA"/>
</dbReference>